<evidence type="ECO:0000313" key="7">
    <source>
        <dbReference type="Proteomes" id="UP000320314"/>
    </source>
</evidence>
<evidence type="ECO:0000259" key="5">
    <source>
        <dbReference type="Pfam" id="PF01593"/>
    </source>
</evidence>
<reference evidence="6 7" key="1">
    <citation type="submission" date="2019-06" db="EMBL/GenBank/DDBJ databases">
        <authorList>
            <person name="Li M."/>
        </authorList>
    </citation>
    <scope>NUCLEOTIDE SEQUENCE [LARGE SCALE GENOMIC DNA]</scope>
    <source>
        <strain evidence="6 7">BGMRC6574</strain>
    </source>
</reference>
<dbReference type="AlphaFoldDB" id="A0A506U0Z3"/>
<dbReference type="InterPro" id="IPR036188">
    <property type="entry name" value="FAD/NAD-bd_sf"/>
</dbReference>
<dbReference type="PRINTS" id="PR00757">
    <property type="entry name" value="AMINEOXDASEF"/>
</dbReference>
<dbReference type="InterPro" id="IPR001613">
    <property type="entry name" value="Flavin_amine_oxidase"/>
</dbReference>
<evidence type="ECO:0000256" key="2">
    <source>
        <dbReference type="ARBA" id="ARBA00005995"/>
    </source>
</evidence>
<comment type="similarity">
    <text evidence="2">Belongs to the flavin monoamine oxidase family.</text>
</comment>
<evidence type="ECO:0000313" key="6">
    <source>
        <dbReference type="EMBL" id="TPW27440.1"/>
    </source>
</evidence>
<dbReference type="InterPro" id="IPR002937">
    <property type="entry name" value="Amino_oxidase"/>
</dbReference>
<dbReference type="OrthoDB" id="337830at2"/>
<dbReference type="Proteomes" id="UP000320314">
    <property type="component" value="Unassembled WGS sequence"/>
</dbReference>
<dbReference type="GO" id="GO:0016491">
    <property type="term" value="F:oxidoreductase activity"/>
    <property type="evidence" value="ECO:0007669"/>
    <property type="project" value="UniProtKB-KW"/>
</dbReference>
<accession>A0A506U0Z3</accession>
<comment type="cofactor">
    <cofactor evidence="1">
        <name>FAD</name>
        <dbReference type="ChEBI" id="CHEBI:57692"/>
    </cofactor>
</comment>
<feature type="domain" description="Amine oxidase" evidence="5">
    <location>
        <begin position="14"/>
        <end position="422"/>
    </location>
</feature>
<keyword evidence="7" id="KW-1185">Reference proteome</keyword>
<dbReference type="Gene3D" id="3.50.50.60">
    <property type="entry name" value="FAD/NAD(P)-binding domain"/>
    <property type="match status" value="1"/>
</dbReference>
<evidence type="ECO:0000256" key="3">
    <source>
        <dbReference type="ARBA" id="ARBA00023002"/>
    </source>
</evidence>
<keyword evidence="3" id="KW-0560">Oxidoreductase</keyword>
<evidence type="ECO:0000256" key="1">
    <source>
        <dbReference type="ARBA" id="ARBA00001974"/>
    </source>
</evidence>
<dbReference type="SUPFAM" id="SSF51905">
    <property type="entry name" value="FAD/NAD(P)-binding domain"/>
    <property type="match status" value="1"/>
</dbReference>
<dbReference type="PANTHER" id="PTHR43563:SF1">
    <property type="entry name" value="AMINE OXIDASE [FLAVIN-CONTAINING] B"/>
    <property type="match status" value="1"/>
</dbReference>
<feature type="binding site" evidence="4">
    <location>
        <position position="316"/>
    </location>
    <ligand>
        <name>substrate</name>
    </ligand>
</feature>
<protein>
    <submittedName>
        <fullName evidence="6">Flavin monoamine oxidase family protein</fullName>
    </submittedName>
</protein>
<sequence>MNESVDVVVVGAGFTGLAAASRLRELGLSCLVLEARDRVGGRVEASPNGLGETVDTGGQFLCEDMANVTALAKRFGKTLVETPTAGRVLVRPPMDGEATDRLLADAHAMRDRLNTYEPDDAAIAGITVAAWTHRQPESPDARRAFRAMIEGLWCIEADRLPLWYLASNDRRITNETSELQYFVAGTMHALARDLASELEASLRLRSPVTRVARSSDGVDITAMAENKEQRFHARAALLALPPATAAGIDFAPALPERLIRALAAWRSGKVIKILLRYESAFWRADGHSGTVMWREPSSLYVFETSPSADRAMLTVFAGGPLAKAWHGLDEPALRNALLEHLAEALGEAARKPLDMKIRDWTDDAFSGGAYSDVVVDMDATDAEETLRAGLPPLHFASSELSPSYPGYIEGALVAGRNVADAIADTLDAAQSPIATSASGS</sequence>
<dbReference type="RefSeq" id="WP_141167258.1">
    <property type="nucleotide sequence ID" value="NZ_VHLH01000021.1"/>
</dbReference>
<dbReference type="Pfam" id="PF01593">
    <property type="entry name" value="Amino_oxidase"/>
    <property type="match status" value="1"/>
</dbReference>
<dbReference type="InterPro" id="IPR050703">
    <property type="entry name" value="Flavin_MAO"/>
</dbReference>
<name>A0A506U0Z3_9HYPH</name>
<proteinExistence type="inferred from homology"/>
<comment type="caution">
    <text evidence="6">The sequence shown here is derived from an EMBL/GenBank/DDBJ whole genome shotgun (WGS) entry which is preliminary data.</text>
</comment>
<gene>
    <name evidence="6" type="ORF">FJU11_11785</name>
</gene>
<feature type="binding site" evidence="4">
    <location>
        <begin position="34"/>
        <end position="35"/>
    </location>
    <ligand>
        <name>FAD</name>
        <dbReference type="ChEBI" id="CHEBI:57692"/>
    </ligand>
</feature>
<organism evidence="6 7">
    <name type="scientific">Pararhizobium mangrovi</name>
    <dbReference type="NCBI Taxonomy" id="2590452"/>
    <lineage>
        <taxon>Bacteria</taxon>
        <taxon>Pseudomonadati</taxon>
        <taxon>Pseudomonadota</taxon>
        <taxon>Alphaproteobacteria</taxon>
        <taxon>Hyphomicrobiales</taxon>
        <taxon>Rhizobiaceae</taxon>
        <taxon>Rhizobium/Agrobacterium group</taxon>
        <taxon>Pararhizobium</taxon>
    </lineage>
</organism>
<dbReference type="SUPFAM" id="SSF54373">
    <property type="entry name" value="FAD-linked reductases, C-terminal domain"/>
    <property type="match status" value="1"/>
</dbReference>
<dbReference type="PANTHER" id="PTHR43563">
    <property type="entry name" value="AMINE OXIDASE"/>
    <property type="match status" value="1"/>
</dbReference>
<dbReference type="EMBL" id="VHLH01000021">
    <property type="protein sequence ID" value="TPW27440.1"/>
    <property type="molecule type" value="Genomic_DNA"/>
</dbReference>
<feature type="binding site" evidence="4">
    <location>
        <position position="15"/>
    </location>
    <ligand>
        <name>FAD</name>
        <dbReference type="ChEBI" id="CHEBI:57692"/>
    </ligand>
</feature>
<feature type="binding site" evidence="4">
    <location>
        <position position="399"/>
    </location>
    <ligand>
        <name>FAD</name>
        <dbReference type="ChEBI" id="CHEBI:57692"/>
    </ligand>
</feature>
<feature type="binding site" evidence="4">
    <location>
        <position position="208"/>
    </location>
    <ligand>
        <name>FAD</name>
        <dbReference type="ChEBI" id="CHEBI:57692"/>
    </ligand>
</feature>
<evidence type="ECO:0000256" key="4">
    <source>
        <dbReference type="PIRSR" id="PIRSR601613-1"/>
    </source>
</evidence>